<dbReference type="Pfam" id="PF07686">
    <property type="entry name" value="V-set"/>
    <property type="match status" value="2"/>
</dbReference>
<comment type="subcellular location">
    <subcellularLocation>
        <location evidence="1">Cell membrane</location>
        <topology evidence="1">Single-pass type I membrane protein</topology>
    </subcellularLocation>
</comment>
<evidence type="ECO:0000256" key="1">
    <source>
        <dbReference type="ARBA" id="ARBA00004251"/>
    </source>
</evidence>
<proteinExistence type="predicted"/>
<dbReference type="PROSITE" id="PS50835">
    <property type="entry name" value="IG_LIKE"/>
    <property type="match status" value="2"/>
</dbReference>
<evidence type="ECO:0000256" key="4">
    <source>
        <dbReference type="ARBA" id="ARBA00022729"/>
    </source>
</evidence>
<dbReference type="AlphaFoldDB" id="A0A668THF3"/>
<dbReference type="InterPro" id="IPR007110">
    <property type="entry name" value="Ig-like_dom"/>
</dbReference>
<dbReference type="InterPro" id="IPR036179">
    <property type="entry name" value="Ig-like_dom_sf"/>
</dbReference>
<evidence type="ECO:0000256" key="2">
    <source>
        <dbReference type="ARBA" id="ARBA00022475"/>
    </source>
</evidence>
<evidence type="ECO:0000313" key="13">
    <source>
        <dbReference type="Ensembl" id="ENSOABP00000026173.2"/>
    </source>
</evidence>
<dbReference type="SUPFAM" id="SSF48726">
    <property type="entry name" value="Immunoglobulin"/>
    <property type="match status" value="2"/>
</dbReference>
<dbReference type="Gene3D" id="2.60.40.10">
    <property type="entry name" value="Immunoglobulins"/>
    <property type="match status" value="2"/>
</dbReference>
<dbReference type="GO" id="GO:0006955">
    <property type="term" value="P:immune response"/>
    <property type="evidence" value="ECO:0007669"/>
    <property type="project" value="TreeGrafter"/>
</dbReference>
<keyword evidence="3" id="KW-0812">Transmembrane</keyword>
<dbReference type="Ensembl" id="ENSOABT00000026927.2">
    <property type="protein sequence ID" value="ENSOABP00000026173.2"/>
    <property type="gene ID" value="ENSOABG00000012389.2"/>
</dbReference>
<evidence type="ECO:0000313" key="14">
    <source>
        <dbReference type="Proteomes" id="UP000472276"/>
    </source>
</evidence>
<evidence type="ECO:0000256" key="8">
    <source>
        <dbReference type="ARBA" id="ARBA00023170"/>
    </source>
</evidence>
<evidence type="ECO:0000256" key="10">
    <source>
        <dbReference type="ARBA" id="ARBA00023319"/>
    </source>
</evidence>
<keyword evidence="7" id="KW-1015">Disulfide bond</keyword>
<reference evidence="13" key="1">
    <citation type="submission" date="2025-08" db="UniProtKB">
        <authorList>
            <consortium name="Ensembl"/>
        </authorList>
    </citation>
    <scope>IDENTIFICATION</scope>
</reference>
<evidence type="ECO:0000259" key="12">
    <source>
        <dbReference type="PROSITE" id="PS50835"/>
    </source>
</evidence>
<protein>
    <recommendedName>
        <fullName evidence="12">Ig-like domain-containing protein</fullName>
    </recommendedName>
</protein>
<keyword evidence="6" id="KW-0472">Membrane</keyword>
<evidence type="ECO:0000256" key="7">
    <source>
        <dbReference type="ARBA" id="ARBA00023157"/>
    </source>
</evidence>
<evidence type="ECO:0000256" key="11">
    <source>
        <dbReference type="SAM" id="SignalP"/>
    </source>
</evidence>
<dbReference type="SMART" id="SM00406">
    <property type="entry name" value="IGv"/>
    <property type="match status" value="2"/>
</dbReference>
<dbReference type="InterPro" id="IPR051713">
    <property type="entry name" value="T-cell_Activation_Regulation"/>
</dbReference>
<keyword evidence="4 11" id="KW-0732">Signal</keyword>
<evidence type="ECO:0000256" key="5">
    <source>
        <dbReference type="ARBA" id="ARBA00022989"/>
    </source>
</evidence>
<dbReference type="GO" id="GO:0031295">
    <property type="term" value="P:T cell costimulation"/>
    <property type="evidence" value="ECO:0007669"/>
    <property type="project" value="TreeGrafter"/>
</dbReference>
<dbReference type="GO" id="GO:0071222">
    <property type="term" value="P:cellular response to lipopolysaccharide"/>
    <property type="evidence" value="ECO:0007669"/>
    <property type="project" value="TreeGrafter"/>
</dbReference>
<keyword evidence="2" id="KW-1003">Cell membrane</keyword>
<dbReference type="InterPro" id="IPR003599">
    <property type="entry name" value="Ig_sub"/>
</dbReference>
<name>A0A668THF3_OREAU</name>
<dbReference type="GO" id="GO:0042102">
    <property type="term" value="P:positive regulation of T cell proliferation"/>
    <property type="evidence" value="ECO:0007669"/>
    <property type="project" value="TreeGrafter"/>
</dbReference>
<evidence type="ECO:0000256" key="3">
    <source>
        <dbReference type="ARBA" id="ARBA00022692"/>
    </source>
</evidence>
<feature type="chain" id="PRO_5044328114" description="Ig-like domain-containing protein" evidence="11">
    <location>
        <begin position="33"/>
        <end position="300"/>
    </location>
</feature>
<dbReference type="PANTHER" id="PTHR25466">
    <property type="entry name" value="T-LYMPHOCYTE ACTIVATION ANTIGEN"/>
    <property type="match status" value="1"/>
</dbReference>
<feature type="signal peptide" evidence="11">
    <location>
        <begin position="1"/>
        <end position="32"/>
    </location>
</feature>
<keyword evidence="5" id="KW-1133">Transmembrane helix</keyword>
<sequence length="300" mass="34159">ILIYNSEHLLLLSMKVILFVVLSDCLVEVVEGAESVELPFKTTGNLPEDATVEWEYCEPECRKVHVYENGSDQPDKQDEKYRDRTSMNEDLLKTGDLNFSLTLRKPTETDTGKYTCTIGDGRELLILGDVQLLVKEEGNESVQLPCTATIHLTEDTKVEWKNSCNGKIHVYKNGSDRPEEQDENYRGRTKMNENLLKTGDLSLTLKYPTVTDTQIYTCTVYNSEGNIMMIKQVELKVSGEYCRHSTTPIADTLVVLCWPRTVSALVPHVSPMCTLIKPCNNNMCRNIIVQKQHDRTLFRQ</sequence>
<dbReference type="PANTHER" id="PTHR25466:SF14">
    <property type="entry name" value="BUTYROPHILIN SUBFAMILY 2 MEMBER A2-LIKE-RELATED"/>
    <property type="match status" value="1"/>
</dbReference>
<feature type="domain" description="Ig-like" evidence="12">
    <location>
        <begin position="31"/>
        <end position="118"/>
    </location>
</feature>
<keyword evidence="9" id="KW-0325">Glycoprotein</keyword>
<dbReference type="GO" id="GO:0009897">
    <property type="term" value="C:external side of plasma membrane"/>
    <property type="evidence" value="ECO:0007669"/>
    <property type="project" value="TreeGrafter"/>
</dbReference>
<organism evidence="13 14">
    <name type="scientific">Oreochromis aureus</name>
    <name type="common">Israeli tilapia</name>
    <name type="synonym">Chromis aureus</name>
    <dbReference type="NCBI Taxonomy" id="47969"/>
    <lineage>
        <taxon>Eukaryota</taxon>
        <taxon>Metazoa</taxon>
        <taxon>Chordata</taxon>
        <taxon>Craniata</taxon>
        <taxon>Vertebrata</taxon>
        <taxon>Euteleostomi</taxon>
        <taxon>Actinopterygii</taxon>
        <taxon>Neopterygii</taxon>
        <taxon>Teleostei</taxon>
        <taxon>Neoteleostei</taxon>
        <taxon>Acanthomorphata</taxon>
        <taxon>Ovalentaria</taxon>
        <taxon>Cichlomorphae</taxon>
        <taxon>Cichliformes</taxon>
        <taxon>Cichlidae</taxon>
        <taxon>African cichlids</taxon>
        <taxon>Pseudocrenilabrinae</taxon>
        <taxon>Oreochromini</taxon>
        <taxon>Oreochromis</taxon>
    </lineage>
</organism>
<keyword evidence="8" id="KW-0675">Receptor</keyword>
<dbReference type="GO" id="GO:0042130">
    <property type="term" value="P:negative regulation of T cell proliferation"/>
    <property type="evidence" value="ECO:0007669"/>
    <property type="project" value="TreeGrafter"/>
</dbReference>
<dbReference type="InterPro" id="IPR013106">
    <property type="entry name" value="Ig_V-set"/>
</dbReference>
<keyword evidence="14" id="KW-1185">Reference proteome</keyword>
<dbReference type="SMART" id="SM00409">
    <property type="entry name" value="IG"/>
    <property type="match status" value="2"/>
</dbReference>
<evidence type="ECO:0000256" key="6">
    <source>
        <dbReference type="ARBA" id="ARBA00023136"/>
    </source>
</evidence>
<reference evidence="13" key="2">
    <citation type="submission" date="2025-09" db="UniProtKB">
        <authorList>
            <consortium name="Ensembl"/>
        </authorList>
    </citation>
    <scope>IDENTIFICATION</scope>
</reference>
<keyword evidence="10" id="KW-0393">Immunoglobulin domain</keyword>
<accession>A0A668THF3</accession>
<dbReference type="InterPro" id="IPR013783">
    <property type="entry name" value="Ig-like_fold"/>
</dbReference>
<feature type="domain" description="Ig-like" evidence="12">
    <location>
        <begin position="137"/>
        <end position="234"/>
    </location>
</feature>
<dbReference type="OMA" id="NDELMTQ"/>
<evidence type="ECO:0000256" key="9">
    <source>
        <dbReference type="ARBA" id="ARBA00023180"/>
    </source>
</evidence>
<dbReference type="Proteomes" id="UP000472276">
    <property type="component" value="Unassembled WGS sequence"/>
</dbReference>
<dbReference type="GO" id="GO:0007166">
    <property type="term" value="P:cell surface receptor signaling pathway"/>
    <property type="evidence" value="ECO:0007669"/>
    <property type="project" value="TreeGrafter"/>
</dbReference>